<dbReference type="SUPFAM" id="SSF53474">
    <property type="entry name" value="alpha/beta-Hydrolases"/>
    <property type="match status" value="1"/>
</dbReference>
<gene>
    <name evidence="7" type="ORF">GCM10010976_22370</name>
</gene>
<proteinExistence type="predicted"/>
<sequence>MTHFNYFSGYIIWKLTCTIMSNTKMKKKYIIIGILIIGIAVLYLIPITKGDFFEKYNKNDDVSQLLKEFYKKPTKTISVNGLDWTYYTSGKGSNTILFIHGMGGAYDLWWQQLALFEKDYKVISFSLPDAITNLEDTRKGIEGILANEDVNRFNVVGTSMGGYIAQYLVKTMPNRVKKAVFGNTFPPNDEIAKENQTKNNIIPLLPEILIGYFRDKSLKEKLLPAANNNPVLTAFLPSLPFTKKQFINRYYVVIDPFTINPNSSLIKQIPKLIIESDNDPLISLNLQKELKELYPNAEVFTFHNEGHFPYINAADAYNQTLKQFFDNTNMP</sequence>
<keyword evidence="8" id="KW-1185">Reference proteome</keyword>
<dbReference type="InterPro" id="IPR026151">
    <property type="entry name" value="Maspardin"/>
</dbReference>
<keyword evidence="3" id="KW-0963">Cytoplasm</keyword>
<reference evidence="7" key="2">
    <citation type="submission" date="2020-09" db="EMBL/GenBank/DDBJ databases">
        <authorList>
            <person name="Sun Q."/>
            <person name="Zhou Y."/>
        </authorList>
    </citation>
    <scope>NUCLEOTIDE SEQUENCE</scope>
    <source>
        <strain evidence="7">CGMCC 1.12751</strain>
    </source>
</reference>
<evidence type="ECO:0000259" key="6">
    <source>
        <dbReference type="Pfam" id="PF08386"/>
    </source>
</evidence>
<keyword evidence="4" id="KW-0812">Transmembrane</keyword>
<dbReference type="InterPro" id="IPR000073">
    <property type="entry name" value="AB_hydrolase_1"/>
</dbReference>
<evidence type="ECO:0000313" key="8">
    <source>
        <dbReference type="Proteomes" id="UP000625976"/>
    </source>
</evidence>
<dbReference type="GO" id="GO:0005737">
    <property type="term" value="C:cytoplasm"/>
    <property type="evidence" value="ECO:0007669"/>
    <property type="project" value="UniProtKB-SubCell"/>
</dbReference>
<dbReference type="EMBL" id="BMFQ01000002">
    <property type="protein sequence ID" value="GGG50679.1"/>
    <property type="molecule type" value="Genomic_DNA"/>
</dbReference>
<feature type="transmembrane region" description="Helical" evidence="4">
    <location>
        <begin position="29"/>
        <end position="47"/>
    </location>
</feature>
<dbReference type="PANTHER" id="PTHR15913">
    <property type="entry name" value="ACID CLUSTER PROTEIN 33"/>
    <property type="match status" value="1"/>
</dbReference>
<accession>A0A917GL16</accession>
<reference evidence="7" key="1">
    <citation type="journal article" date="2014" name="Int. J. Syst. Evol. Microbiol.">
        <title>Complete genome sequence of Corynebacterium casei LMG S-19264T (=DSM 44701T), isolated from a smear-ripened cheese.</title>
        <authorList>
            <consortium name="US DOE Joint Genome Institute (JGI-PGF)"/>
            <person name="Walter F."/>
            <person name="Albersmeier A."/>
            <person name="Kalinowski J."/>
            <person name="Ruckert C."/>
        </authorList>
    </citation>
    <scope>NUCLEOTIDE SEQUENCE</scope>
    <source>
        <strain evidence="7">CGMCC 1.12751</strain>
    </source>
</reference>
<dbReference type="PANTHER" id="PTHR15913:SF0">
    <property type="entry name" value="MASPARDIN"/>
    <property type="match status" value="1"/>
</dbReference>
<name>A0A917GL16_9FLAO</name>
<evidence type="ECO:0000256" key="4">
    <source>
        <dbReference type="SAM" id="Phobius"/>
    </source>
</evidence>
<dbReference type="Pfam" id="PF08386">
    <property type="entry name" value="Abhydrolase_4"/>
    <property type="match status" value="1"/>
</dbReference>
<dbReference type="Proteomes" id="UP000625976">
    <property type="component" value="Unassembled WGS sequence"/>
</dbReference>
<organism evidence="7 8">
    <name type="scientific">Bizionia arctica</name>
    <dbReference type="NCBI Taxonomy" id="1495645"/>
    <lineage>
        <taxon>Bacteria</taxon>
        <taxon>Pseudomonadati</taxon>
        <taxon>Bacteroidota</taxon>
        <taxon>Flavobacteriia</taxon>
        <taxon>Flavobacteriales</taxon>
        <taxon>Flavobacteriaceae</taxon>
        <taxon>Bizionia</taxon>
    </lineage>
</organism>
<evidence type="ECO:0000256" key="2">
    <source>
        <dbReference type="ARBA" id="ARBA00020148"/>
    </source>
</evidence>
<comment type="subcellular location">
    <subcellularLocation>
        <location evidence="1">Cytoplasm</location>
    </subcellularLocation>
</comment>
<dbReference type="Gene3D" id="3.40.50.1820">
    <property type="entry name" value="alpha/beta hydrolase"/>
    <property type="match status" value="1"/>
</dbReference>
<keyword evidence="4" id="KW-1133">Transmembrane helix</keyword>
<evidence type="ECO:0000256" key="3">
    <source>
        <dbReference type="ARBA" id="ARBA00022490"/>
    </source>
</evidence>
<comment type="caution">
    <text evidence="7">The sequence shown here is derived from an EMBL/GenBank/DDBJ whole genome shotgun (WGS) entry which is preliminary data.</text>
</comment>
<dbReference type="InterPro" id="IPR013595">
    <property type="entry name" value="Pept_S33_TAP-like_C"/>
</dbReference>
<keyword evidence="4" id="KW-0472">Membrane</keyword>
<evidence type="ECO:0000313" key="7">
    <source>
        <dbReference type="EMBL" id="GGG50679.1"/>
    </source>
</evidence>
<evidence type="ECO:0000256" key="1">
    <source>
        <dbReference type="ARBA" id="ARBA00004496"/>
    </source>
</evidence>
<dbReference type="AlphaFoldDB" id="A0A917GL16"/>
<dbReference type="InterPro" id="IPR029058">
    <property type="entry name" value="AB_hydrolase_fold"/>
</dbReference>
<protein>
    <recommendedName>
        <fullName evidence="2">Maspardin</fullName>
    </recommendedName>
</protein>
<feature type="domain" description="AB hydrolase-1" evidence="5">
    <location>
        <begin position="95"/>
        <end position="215"/>
    </location>
</feature>
<evidence type="ECO:0000259" key="5">
    <source>
        <dbReference type="Pfam" id="PF00561"/>
    </source>
</evidence>
<dbReference type="Pfam" id="PF00561">
    <property type="entry name" value="Abhydrolase_1"/>
    <property type="match status" value="1"/>
</dbReference>
<feature type="domain" description="Peptidase S33 tripeptidyl aminopeptidase-like C-terminal" evidence="6">
    <location>
        <begin position="267"/>
        <end position="331"/>
    </location>
</feature>